<name>A0A915PP23_9BILA</name>
<dbReference type="Gene3D" id="3.30.710.10">
    <property type="entry name" value="Potassium Channel Kv1.1, Chain A"/>
    <property type="match status" value="1"/>
</dbReference>
<feature type="domain" description="BTB" evidence="4">
    <location>
        <begin position="41"/>
        <end position="106"/>
    </location>
</feature>
<evidence type="ECO:0000313" key="6">
    <source>
        <dbReference type="WBParaSite" id="sdigi.contig179.g5742.t1"/>
    </source>
</evidence>
<dbReference type="InterPro" id="IPR011333">
    <property type="entry name" value="SKP1/BTB/POZ_sf"/>
</dbReference>
<organism evidence="5 6">
    <name type="scientific">Setaria digitata</name>
    <dbReference type="NCBI Taxonomy" id="48799"/>
    <lineage>
        <taxon>Eukaryota</taxon>
        <taxon>Metazoa</taxon>
        <taxon>Ecdysozoa</taxon>
        <taxon>Nematoda</taxon>
        <taxon>Chromadorea</taxon>
        <taxon>Rhabditida</taxon>
        <taxon>Spirurina</taxon>
        <taxon>Spiruromorpha</taxon>
        <taxon>Filarioidea</taxon>
        <taxon>Setariidae</taxon>
        <taxon>Setaria</taxon>
    </lineage>
</organism>
<sequence length="802" mass="91084">MMNSELHHKIFHLNGHDFQQHCNSIGEYLRELRVKRDLSTADIEIICAQMQADFLHSSVGAIHSNYIRTMLKCHQTPFRISLRNCQFKAVSAIIDWMYTGEIEITAEEYGEHFKVVSGLGVNKLQQNLENTLQILAAQNDFIICCINVATDPECLVSSMVRSVICERFVEAMHTLSDSDIQKLTSNAIMELVSSPLIKSTGKIDAVNFALQWLKNASHSRFLDAVLGSLYIEALRSDQLIALVQHLRRLYQELPKSLLAPVHVYVCNKQIVVSSDPKKYAKSSNVIVPNPTTDSGNETESQKSKSVEMIGNELSASYIAEINQLPSFEELVQIYQPITNNSQEIFDGHVIAYKSFPSENQKISEKHCFSQQQQFLQPNDEGTRLAAAGTVTEQSDNATTACHSFGTRDVTSISSVSNQFTSRKSDSVTAASTDERTIGRNAFTTDSLRDIQLIRSPFSRESPVRSSCETINRYAFGSESIADINQVPIQFSDRSRTPERLISNPYSSLSSFDQPYSRRAFGVESLADLRDIPDQFSSQDSKTRKNAFSPSTETINRNVYGVESILDIESIPKQFFGKRYFTPILEHYPGGSRAIYNLTEQIRQAKDKMHNLNYYFKQGDLQTLNRYAFGEQSLADLREIQNPFSMKYYGTDSLLDSRSSPHKRYTISEIEDINAHPEFVREDQVIGKKAFTREECEELRGIPSITDSDPKKSPIINRYELSDNERSDIQKLPDIVDSQYTIGRNMRSEEEIQEMKELPDMWAHLPIPQLLLITACFYHISTSFIIVQQFDSPATSEYMMHRP</sequence>
<feature type="compositionally biased region" description="Polar residues" evidence="3">
    <location>
        <begin position="283"/>
        <end position="298"/>
    </location>
</feature>
<keyword evidence="5" id="KW-1185">Reference proteome</keyword>
<evidence type="ECO:0000256" key="1">
    <source>
        <dbReference type="ARBA" id="ARBA00022441"/>
    </source>
</evidence>
<keyword evidence="1" id="KW-0880">Kelch repeat</keyword>
<evidence type="ECO:0000313" key="5">
    <source>
        <dbReference type="Proteomes" id="UP000887581"/>
    </source>
</evidence>
<reference evidence="6" key="1">
    <citation type="submission" date="2022-11" db="UniProtKB">
        <authorList>
            <consortium name="WormBaseParasite"/>
        </authorList>
    </citation>
    <scope>IDENTIFICATION</scope>
</reference>
<feature type="region of interest" description="Disordered" evidence="3">
    <location>
        <begin position="283"/>
        <end position="303"/>
    </location>
</feature>
<dbReference type="Proteomes" id="UP000887581">
    <property type="component" value="Unplaced"/>
</dbReference>
<dbReference type="Pfam" id="PF00651">
    <property type="entry name" value="BTB"/>
    <property type="match status" value="1"/>
</dbReference>
<dbReference type="PANTHER" id="PTHR45632">
    <property type="entry name" value="LD33804P"/>
    <property type="match status" value="1"/>
</dbReference>
<evidence type="ECO:0000259" key="4">
    <source>
        <dbReference type="PROSITE" id="PS50097"/>
    </source>
</evidence>
<evidence type="ECO:0000256" key="2">
    <source>
        <dbReference type="ARBA" id="ARBA00022737"/>
    </source>
</evidence>
<protein>
    <submittedName>
        <fullName evidence="6">BTB domain-containing protein</fullName>
    </submittedName>
</protein>
<dbReference type="PROSITE" id="PS50097">
    <property type="entry name" value="BTB"/>
    <property type="match status" value="1"/>
</dbReference>
<dbReference type="PANTHER" id="PTHR45632:SF3">
    <property type="entry name" value="KELCH-LIKE PROTEIN 32"/>
    <property type="match status" value="1"/>
</dbReference>
<accession>A0A915PP23</accession>
<evidence type="ECO:0000256" key="3">
    <source>
        <dbReference type="SAM" id="MobiDB-lite"/>
    </source>
</evidence>
<dbReference type="SUPFAM" id="SSF54695">
    <property type="entry name" value="POZ domain"/>
    <property type="match status" value="1"/>
</dbReference>
<dbReference type="InterPro" id="IPR000210">
    <property type="entry name" value="BTB/POZ_dom"/>
</dbReference>
<dbReference type="AlphaFoldDB" id="A0A915PP23"/>
<keyword evidence="2" id="KW-0677">Repeat</keyword>
<dbReference type="CDD" id="cd18186">
    <property type="entry name" value="BTB_POZ_ZBTB_KLHL-like"/>
    <property type="match status" value="1"/>
</dbReference>
<dbReference type="WBParaSite" id="sdigi.contig179.g5742.t1">
    <property type="protein sequence ID" value="sdigi.contig179.g5742.t1"/>
    <property type="gene ID" value="sdigi.contig179.g5742"/>
</dbReference>
<proteinExistence type="predicted"/>